<proteinExistence type="predicted"/>
<feature type="region of interest" description="Disordered" evidence="2">
    <location>
        <begin position="192"/>
        <end position="256"/>
    </location>
</feature>
<evidence type="ECO:0000313" key="4">
    <source>
        <dbReference type="Proteomes" id="UP000886653"/>
    </source>
</evidence>
<organism evidence="3 4">
    <name type="scientific">Cronartium quercuum f. sp. fusiforme G11</name>
    <dbReference type="NCBI Taxonomy" id="708437"/>
    <lineage>
        <taxon>Eukaryota</taxon>
        <taxon>Fungi</taxon>
        <taxon>Dikarya</taxon>
        <taxon>Basidiomycota</taxon>
        <taxon>Pucciniomycotina</taxon>
        <taxon>Pucciniomycetes</taxon>
        <taxon>Pucciniales</taxon>
        <taxon>Coleosporiaceae</taxon>
        <taxon>Cronartium</taxon>
    </lineage>
</organism>
<feature type="compositionally biased region" description="Low complexity" evidence="2">
    <location>
        <begin position="193"/>
        <end position="215"/>
    </location>
</feature>
<evidence type="ECO:0000256" key="1">
    <source>
        <dbReference type="SAM" id="Coils"/>
    </source>
</evidence>
<name>A0A9P6NUM7_9BASI</name>
<reference evidence="3" key="1">
    <citation type="submission" date="2013-11" db="EMBL/GenBank/DDBJ databases">
        <title>Genome sequence of the fusiform rust pathogen reveals effectors for host alternation and coevolution with pine.</title>
        <authorList>
            <consortium name="DOE Joint Genome Institute"/>
            <person name="Smith K."/>
            <person name="Pendleton A."/>
            <person name="Kubisiak T."/>
            <person name="Anderson C."/>
            <person name="Salamov A."/>
            <person name="Aerts A."/>
            <person name="Riley R."/>
            <person name="Clum A."/>
            <person name="Lindquist E."/>
            <person name="Ence D."/>
            <person name="Campbell M."/>
            <person name="Kronenberg Z."/>
            <person name="Feau N."/>
            <person name="Dhillon B."/>
            <person name="Hamelin R."/>
            <person name="Burleigh J."/>
            <person name="Smith J."/>
            <person name="Yandell M."/>
            <person name="Nelson C."/>
            <person name="Grigoriev I."/>
            <person name="Davis J."/>
        </authorList>
    </citation>
    <scope>NUCLEOTIDE SEQUENCE</scope>
    <source>
        <strain evidence="3">G11</strain>
    </source>
</reference>
<gene>
    <name evidence="3" type="ORF">CROQUDRAFT_650023</name>
</gene>
<dbReference type="AlphaFoldDB" id="A0A9P6NUM7"/>
<dbReference type="EMBL" id="MU167208">
    <property type="protein sequence ID" value="KAG0152578.1"/>
    <property type="molecule type" value="Genomic_DNA"/>
</dbReference>
<feature type="coiled-coil region" evidence="1">
    <location>
        <begin position="150"/>
        <end position="178"/>
    </location>
</feature>
<protein>
    <submittedName>
        <fullName evidence="3">Uncharacterized protein</fullName>
    </submittedName>
</protein>
<accession>A0A9P6NUM7</accession>
<dbReference type="OrthoDB" id="2515963at2759"/>
<feature type="compositionally biased region" description="Polar residues" evidence="2">
    <location>
        <begin position="228"/>
        <end position="256"/>
    </location>
</feature>
<dbReference type="Proteomes" id="UP000886653">
    <property type="component" value="Unassembled WGS sequence"/>
</dbReference>
<keyword evidence="4" id="KW-1185">Reference proteome</keyword>
<evidence type="ECO:0000256" key="2">
    <source>
        <dbReference type="SAM" id="MobiDB-lite"/>
    </source>
</evidence>
<sequence length="346" mass="39592">MSNFSAKDHFIPLISNCLSCLPSSRKHKPINEQDYFPDSISAPLLEPRNNSIDFINLNLNYRNSEYINHEENLNNWELIKNWFSFKIFTQNINNHERRLSESDAPILTDLSFLLNNTSSSSSSCSNILNHKRKQSLNQLELISPQLTNNKIKTDEELILEEERLAKIEEEEYKLARKRAKAKAKALGLLNTNSKSSNKSLSKSSSKSKMSSKSSSTIISEEEERDSELFSNSNTIESNPTTIESSNSINENDPNRSSLTPEIIQLIRDRYESDANELYGTKQLNLIQIEQIYDYLSTQSEIENNSNHSEILNVIKSNDHFTKSICKGQRLRRSNNCGDLSDTKPFL</sequence>
<evidence type="ECO:0000313" key="3">
    <source>
        <dbReference type="EMBL" id="KAG0152578.1"/>
    </source>
</evidence>
<keyword evidence="1" id="KW-0175">Coiled coil</keyword>
<comment type="caution">
    <text evidence="3">The sequence shown here is derived from an EMBL/GenBank/DDBJ whole genome shotgun (WGS) entry which is preliminary data.</text>
</comment>